<dbReference type="InterPro" id="IPR029048">
    <property type="entry name" value="HSP70_C_sf"/>
</dbReference>
<reference evidence="9" key="2">
    <citation type="submission" date="2008-08" db="EMBL/GenBank/DDBJ databases">
        <authorList>
            <consortium name="Diatom Consortium"/>
            <person name="Grigoriev I."/>
            <person name="Grimwood J."/>
            <person name="Kuo A."/>
            <person name="Otillar R.P."/>
            <person name="Salamov A."/>
            <person name="Detter J.C."/>
            <person name="Lindquist E."/>
            <person name="Shapiro H."/>
            <person name="Lucas S."/>
            <person name="Glavina del Rio T."/>
            <person name="Pitluck S."/>
            <person name="Rokhsar D."/>
            <person name="Bowler C."/>
        </authorList>
    </citation>
    <scope>GENOME REANNOTATION</scope>
    <source>
        <strain evidence="9">CCAP 1055/1</strain>
    </source>
</reference>
<dbReference type="FunFam" id="3.90.640.10:FF:000004">
    <property type="entry name" value="Heat shock 70 kDa protein 4"/>
    <property type="match status" value="1"/>
</dbReference>
<keyword evidence="5" id="KW-0175">Coiled coil</keyword>
<dbReference type="STRING" id="556484.B7GCE9"/>
<evidence type="ECO:0000313" key="9">
    <source>
        <dbReference type="Proteomes" id="UP000000759"/>
    </source>
</evidence>
<dbReference type="HOGENOM" id="CLU_005965_5_0_1"/>
<dbReference type="CDD" id="cd10230">
    <property type="entry name" value="ASKHA_NBD_HSP70_HYOU1"/>
    <property type="match status" value="1"/>
</dbReference>
<name>B7GCE9_PHATC</name>
<evidence type="ECO:0000256" key="4">
    <source>
        <dbReference type="ARBA" id="ARBA00023186"/>
    </source>
</evidence>
<evidence type="ECO:0000256" key="5">
    <source>
        <dbReference type="SAM" id="Coils"/>
    </source>
</evidence>
<feature type="compositionally biased region" description="Basic and acidic residues" evidence="6">
    <location>
        <begin position="600"/>
        <end position="622"/>
    </location>
</feature>
<dbReference type="InterPro" id="IPR029047">
    <property type="entry name" value="HSP70_peptide-bd_sf"/>
</dbReference>
<feature type="chain" id="PRO_5002853113" evidence="7">
    <location>
        <begin position="31"/>
        <end position="936"/>
    </location>
</feature>
<feature type="signal peptide" evidence="7">
    <location>
        <begin position="1"/>
        <end position="30"/>
    </location>
</feature>
<dbReference type="InterPro" id="IPR043129">
    <property type="entry name" value="ATPase_NBD"/>
</dbReference>
<dbReference type="OMA" id="SRTPMIQ"/>
<dbReference type="Gene3D" id="3.30.420.40">
    <property type="match status" value="2"/>
</dbReference>
<feature type="compositionally biased region" description="Basic residues" evidence="6">
    <location>
        <begin position="862"/>
        <end position="876"/>
    </location>
</feature>
<keyword evidence="9" id="KW-1185">Reference proteome</keyword>
<keyword evidence="4" id="KW-0143">Chaperone</keyword>
<dbReference type="Pfam" id="PF00012">
    <property type="entry name" value="HSP70"/>
    <property type="match status" value="1"/>
</dbReference>
<dbReference type="GO" id="GO:0140662">
    <property type="term" value="F:ATP-dependent protein folding chaperone"/>
    <property type="evidence" value="ECO:0007669"/>
    <property type="project" value="InterPro"/>
</dbReference>
<organism evidence="8 9">
    <name type="scientific">Phaeodactylum tricornutum (strain CCAP 1055/1)</name>
    <dbReference type="NCBI Taxonomy" id="556484"/>
    <lineage>
        <taxon>Eukaryota</taxon>
        <taxon>Sar</taxon>
        <taxon>Stramenopiles</taxon>
        <taxon>Ochrophyta</taxon>
        <taxon>Bacillariophyta</taxon>
        <taxon>Bacillariophyceae</taxon>
        <taxon>Bacillariophycidae</taxon>
        <taxon>Naviculales</taxon>
        <taxon>Phaeodactylaceae</taxon>
        <taxon>Phaeodactylum</taxon>
    </lineage>
</organism>
<dbReference type="SUPFAM" id="SSF53067">
    <property type="entry name" value="Actin-like ATPase domain"/>
    <property type="match status" value="2"/>
</dbReference>
<dbReference type="GeneID" id="7198546"/>
<dbReference type="PANTHER" id="PTHR45639">
    <property type="entry name" value="HSC70CB, ISOFORM G-RELATED"/>
    <property type="match status" value="1"/>
</dbReference>
<feature type="region of interest" description="Disordered" evidence="6">
    <location>
        <begin position="861"/>
        <end position="936"/>
    </location>
</feature>
<dbReference type="PANTHER" id="PTHR45639:SF3">
    <property type="entry name" value="HYPOXIA UP-REGULATED PROTEIN 1"/>
    <property type="match status" value="1"/>
</dbReference>
<dbReference type="Proteomes" id="UP000000759">
    <property type="component" value="Chromosome 25"/>
</dbReference>
<dbReference type="eggNOG" id="KOG0104">
    <property type="taxonomic scope" value="Eukaryota"/>
</dbReference>
<dbReference type="OrthoDB" id="10262720at2759"/>
<dbReference type="Gene3D" id="3.90.640.10">
    <property type="entry name" value="Actin, Chain A, domain 4"/>
    <property type="match status" value="1"/>
</dbReference>
<evidence type="ECO:0000256" key="3">
    <source>
        <dbReference type="ARBA" id="ARBA00022840"/>
    </source>
</evidence>
<feature type="coiled-coil region" evidence="5">
    <location>
        <begin position="782"/>
        <end position="809"/>
    </location>
</feature>
<dbReference type="PaxDb" id="2850-Phatr55122"/>
<reference evidence="8 9" key="1">
    <citation type="journal article" date="2008" name="Nature">
        <title>The Phaeodactylum genome reveals the evolutionary history of diatom genomes.</title>
        <authorList>
            <person name="Bowler C."/>
            <person name="Allen A.E."/>
            <person name="Badger J.H."/>
            <person name="Grimwood J."/>
            <person name="Jabbari K."/>
            <person name="Kuo A."/>
            <person name="Maheswari U."/>
            <person name="Martens C."/>
            <person name="Maumus F."/>
            <person name="Otillar R.P."/>
            <person name="Rayko E."/>
            <person name="Salamov A."/>
            <person name="Vandepoele K."/>
            <person name="Beszteri B."/>
            <person name="Gruber A."/>
            <person name="Heijde M."/>
            <person name="Katinka M."/>
            <person name="Mock T."/>
            <person name="Valentin K."/>
            <person name="Verret F."/>
            <person name="Berges J.A."/>
            <person name="Brownlee C."/>
            <person name="Cadoret J.P."/>
            <person name="Chiovitti A."/>
            <person name="Choi C.J."/>
            <person name="Coesel S."/>
            <person name="De Martino A."/>
            <person name="Detter J.C."/>
            <person name="Durkin C."/>
            <person name="Falciatore A."/>
            <person name="Fournet J."/>
            <person name="Haruta M."/>
            <person name="Huysman M.J."/>
            <person name="Jenkins B.D."/>
            <person name="Jiroutova K."/>
            <person name="Jorgensen R.E."/>
            <person name="Joubert Y."/>
            <person name="Kaplan A."/>
            <person name="Kroger N."/>
            <person name="Kroth P.G."/>
            <person name="La Roche J."/>
            <person name="Lindquist E."/>
            <person name="Lommer M."/>
            <person name="Martin-Jezequel V."/>
            <person name="Lopez P.J."/>
            <person name="Lucas S."/>
            <person name="Mangogna M."/>
            <person name="McGinnis K."/>
            <person name="Medlin L.K."/>
            <person name="Montsant A."/>
            <person name="Oudot-Le Secq M.P."/>
            <person name="Napoli C."/>
            <person name="Obornik M."/>
            <person name="Parker M.S."/>
            <person name="Petit J.L."/>
            <person name="Porcel B.M."/>
            <person name="Poulsen N."/>
            <person name="Robison M."/>
            <person name="Rychlewski L."/>
            <person name="Rynearson T.A."/>
            <person name="Schmutz J."/>
            <person name="Shapiro H."/>
            <person name="Siaut M."/>
            <person name="Stanley M."/>
            <person name="Sussman M.R."/>
            <person name="Taylor A.R."/>
            <person name="Vardi A."/>
            <person name="von Dassow P."/>
            <person name="Vyverman W."/>
            <person name="Willis A."/>
            <person name="Wyrwicz L.S."/>
            <person name="Rokhsar D.S."/>
            <person name="Weissenbach J."/>
            <person name="Armbrust E.V."/>
            <person name="Green B.R."/>
            <person name="Van de Peer Y."/>
            <person name="Grigoriev I.V."/>
        </authorList>
    </citation>
    <scope>NUCLEOTIDE SEQUENCE [LARGE SCALE GENOMIC DNA]</scope>
    <source>
        <strain evidence="8 9">CCAP 1055/1</strain>
    </source>
</reference>
<dbReference type="InParanoid" id="B7GCE9"/>
<dbReference type="GO" id="GO:0005524">
    <property type="term" value="F:ATP binding"/>
    <property type="evidence" value="ECO:0007669"/>
    <property type="project" value="UniProtKB-KW"/>
</dbReference>
<keyword evidence="8" id="KW-0346">Stress response</keyword>
<dbReference type="KEGG" id="pti:PHATRDRAFT_49949"/>
<evidence type="ECO:0000256" key="2">
    <source>
        <dbReference type="ARBA" id="ARBA00022824"/>
    </source>
</evidence>
<dbReference type="GO" id="GO:0034663">
    <property type="term" value="C:endoplasmic reticulum chaperone complex"/>
    <property type="evidence" value="ECO:0007669"/>
    <property type="project" value="TreeGrafter"/>
</dbReference>
<proteinExistence type="predicted"/>
<keyword evidence="3" id="KW-0067">ATP-binding</keyword>
<keyword evidence="2" id="KW-0256">Endoplasmic reticulum</keyword>
<dbReference type="RefSeq" id="XP_002184797.1">
    <property type="nucleotide sequence ID" value="XM_002184761.1"/>
</dbReference>
<sequence>MRLHSHRAVVAAASFCLWTCLASFSGTVEGRAILGVDLGSLYMKVALVQSGSPLEIVTNLHAKRKTEQMILFDQQQRFYGADASALLARKSTKTPSAMSVLLGRDEQHPTVRVLAERHYPVRPVYNETRAGVTLTVDGVEFTPEELVAMVLSHAVDISVAYATEQGSTIAPPKDVMLTVPSYATQPERQALLDAAGLAELNVLGLIDENTASALHYAMDKSFETPQLIIFYNMGASALQVSLIRFFNYEQPQKFGKPKTVPALEVLGKSWDATLGGQAFDQIVVEYLADEFNKAWHASTGKTEQDVRSFPRAMIKLRLQANKVKHVLSANSEIPVYMEAVHDDVALSTTMTREQLELLASSLWARAIQPVTDVLQQANVTLEELTILELLGGGMRVPRIQTELIENGLGGNAALLGKHINSDESMALGAAFAGANISTAFRVRQVGMTDLNPFALSVTLTNLPDGDDTASEASNDEWSKKATIFKAFGKVGVKKTIAFTHDTDVHCALDYDTDGEASVLPAGSQTALERYRISGVAAFAKEMADKGLGKPKLSLQFELSASGITALVKAEAAVEETYTVEEEVEVEDDGVTNTTEDESEEEKKNDTEADGENKTDDSHEVKKEKKTIKVQKTLFGLRQRRPAFVVKEKKRLHKKELTVDTYHVGRVTPYSAELLAASKAKLLEMARNDKERMMLEEAKNRVESYIYYIKNKLTDDEEEIGTVSTKEQREECQKAAEAAEEWLYDDGYSADLATMEDKYAELSAPFEKIMLRVKETAARPEAVKVLEKKLEEVEALIKKWETSMPQVTEEERTKVLDQVEEVRKWITKVEGMQAKKKPHDEPAFVSADVPLQAKDLELMVVRLSKKPKPKPPKKKKDDKKPGNSTDAMEDTEDPAAVNKTEANSSESAENKSEAEGAQSNETLPEPTSGDAGMDEEL</sequence>
<evidence type="ECO:0000313" key="8">
    <source>
        <dbReference type="EMBL" id="EEC43856.1"/>
    </source>
</evidence>
<dbReference type="Gene3D" id="3.30.30.30">
    <property type="match status" value="1"/>
</dbReference>
<dbReference type="Gene3D" id="2.60.34.10">
    <property type="entry name" value="Substrate Binding Domain Of DNAk, Chain A, domain 1"/>
    <property type="match status" value="1"/>
</dbReference>
<dbReference type="GO" id="GO:0030968">
    <property type="term" value="P:endoplasmic reticulum unfolded protein response"/>
    <property type="evidence" value="ECO:0007669"/>
    <property type="project" value="TreeGrafter"/>
</dbReference>
<dbReference type="InterPro" id="IPR013126">
    <property type="entry name" value="Hsp_70_fam"/>
</dbReference>
<protein>
    <submittedName>
        <fullName evidence="8">Protein heat shock protein</fullName>
    </submittedName>
</protein>
<accession>B7GCE9</accession>
<dbReference type="EMBL" id="CM000627">
    <property type="protein sequence ID" value="EEC43856.1"/>
    <property type="molecule type" value="Genomic_DNA"/>
</dbReference>
<keyword evidence="7" id="KW-0732">Signal</keyword>
<dbReference type="SMR" id="B7GCE9"/>
<dbReference type="PRINTS" id="PR00301">
    <property type="entry name" value="HEATSHOCK70"/>
</dbReference>
<dbReference type="Gene3D" id="1.20.1270.10">
    <property type="match status" value="1"/>
</dbReference>
<gene>
    <name evidence="8" type="primary">HSP70G</name>
    <name evidence="8" type="ORF">PHATRDRAFT_49949</name>
</gene>
<keyword evidence="1" id="KW-0547">Nucleotide-binding</keyword>
<dbReference type="AlphaFoldDB" id="B7GCE9"/>
<feature type="compositionally biased region" description="Acidic residues" evidence="6">
    <location>
        <begin position="577"/>
        <end position="599"/>
    </location>
</feature>
<evidence type="ECO:0000256" key="6">
    <source>
        <dbReference type="SAM" id="MobiDB-lite"/>
    </source>
</evidence>
<evidence type="ECO:0000256" key="7">
    <source>
        <dbReference type="SAM" id="SignalP"/>
    </source>
</evidence>
<evidence type="ECO:0000256" key="1">
    <source>
        <dbReference type="ARBA" id="ARBA00022741"/>
    </source>
</evidence>
<dbReference type="SUPFAM" id="SSF100934">
    <property type="entry name" value="Heat shock protein 70kD (HSP70), C-terminal subdomain"/>
    <property type="match status" value="1"/>
</dbReference>
<feature type="region of interest" description="Disordered" evidence="6">
    <location>
        <begin position="577"/>
        <end position="624"/>
    </location>
</feature>